<feature type="chain" id="PRO_5008005802" description="histidine kinase" evidence="10">
    <location>
        <begin position="29"/>
        <end position="630"/>
    </location>
</feature>
<dbReference type="PROSITE" id="PS50109">
    <property type="entry name" value="HIS_KIN"/>
    <property type="match status" value="1"/>
</dbReference>
<feature type="transmembrane region" description="Helical" evidence="9">
    <location>
        <begin position="238"/>
        <end position="258"/>
    </location>
</feature>
<dbReference type="EC" id="2.7.13.3" evidence="2"/>
<dbReference type="OrthoDB" id="9815750at2"/>
<dbReference type="GO" id="GO:0000155">
    <property type="term" value="F:phosphorelay sensor kinase activity"/>
    <property type="evidence" value="ECO:0007669"/>
    <property type="project" value="InterPro"/>
</dbReference>
<evidence type="ECO:0000256" key="4">
    <source>
        <dbReference type="ARBA" id="ARBA00022679"/>
    </source>
</evidence>
<dbReference type="PANTHER" id="PTHR43065:SF46">
    <property type="entry name" value="C4-DICARBOXYLATE TRANSPORT SENSOR PROTEIN DCTB"/>
    <property type="match status" value="1"/>
</dbReference>
<feature type="transmembrane region" description="Helical" evidence="9">
    <location>
        <begin position="179"/>
        <end position="199"/>
    </location>
</feature>
<keyword evidence="5" id="KW-0547">Nucleotide-binding</keyword>
<dbReference type="STRING" id="1616788.AR543_07530"/>
<dbReference type="Pfam" id="PF00512">
    <property type="entry name" value="HisKA"/>
    <property type="match status" value="1"/>
</dbReference>
<keyword evidence="7" id="KW-0067">ATP-binding</keyword>
<proteinExistence type="predicted"/>
<dbReference type="InterPro" id="IPR005467">
    <property type="entry name" value="His_kinase_dom"/>
</dbReference>
<keyword evidence="9" id="KW-1133">Transmembrane helix</keyword>
<evidence type="ECO:0000256" key="6">
    <source>
        <dbReference type="ARBA" id="ARBA00022777"/>
    </source>
</evidence>
<gene>
    <name evidence="12" type="ORF">AR543_07530</name>
</gene>
<reference evidence="13" key="1">
    <citation type="submission" date="2015-10" db="EMBL/GenBank/DDBJ databases">
        <title>Genome of Paenibacillus bovis sp. nov.</title>
        <authorList>
            <person name="Wu Z."/>
            <person name="Gao C."/>
            <person name="Liu Z."/>
            <person name="Zheng H."/>
        </authorList>
    </citation>
    <scope>NUCLEOTIDE SEQUENCE [LARGE SCALE GENOMIC DNA]</scope>
    <source>
        <strain evidence="13">BD3526</strain>
    </source>
</reference>
<dbReference type="PANTHER" id="PTHR43065">
    <property type="entry name" value="SENSOR HISTIDINE KINASE"/>
    <property type="match status" value="1"/>
</dbReference>
<dbReference type="EMBL" id="CP013023">
    <property type="protein sequence ID" value="ANF95869.1"/>
    <property type="molecule type" value="Genomic_DNA"/>
</dbReference>
<dbReference type="GO" id="GO:0005524">
    <property type="term" value="F:ATP binding"/>
    <property type="evidence" value="ECO:0007669"/>
    <property type="project" value="UniProtKB-KW"/>
</dbReference>
<dbReference type="KEGG" id="pbv:AR543_07530"/>
<dbReference type="Gene3D" id="1.10.287.130">
    <property type="match status" value="1"/>
</dbReference>
<evidence type="ECO:0000256" key="2">
    <source>
        <dbReference type="ARBA" id="ARBA00012438"/>
    </source>
</evidence>
<dbReference type="Proteomes" id="UP000078148">
    <property type="component" value="Chromosome"/>
</dbReference>
<dbReference type="Pfam" id="PF02518">
    <property type="entry name" value="HATPase_c"/>
    <property type="match status" value="1"/>
</dbReference>
<name>A0A172ZEB2_9BACL</name>
<dbReference type="SMART" id="SM00387">
    <property type="entry name" value="HATPase_c"/>
    <property type="match status" value="1"/>
</dbReference>
<dbReference type="InterPro" id="IPR036890">
    <property type="entry name" value="HATPase_C_sf"/>
</dbReference>
<dbReference type="SMART" id="SM00388">
    <property type="entry name" value="HisKA"/>
    <property type="match status" value="1"/>
</dbReference>
<dbReference type="PRINTS" id="PR00344">
    <property type="entry name" value="BCTRLSENSOR"/>
</dbReference>
<feature type="signal peptide" evidence="10">
    <location>
        <begin position="1"/>
        <end position="28"/>
    </location>
</feature>
<feature type="transmembrane region" description="Helical" evidence="9">
    <location>
        <begin position="371"/>
        <end position="389"/>
    </location>
</feature>
<reference evidence="12 13" key="2">
    <citation type="journal article" date="2016" name="Int. J. Syst. Evol. Microbiol.">
        <title>Paenibacillus bovis sp. nov., isolated from raw yak (Bos grunniens) milk.</title>
        <authorList>
            <person name="Gao C."/>
            <person name="Han J."/>
            <person name="Liu Z."/>
            <person name="Xu X."/>
            <person name="Hang F."/>
            <person name="Wu Z."/>
        </authorList>
    </citation>
    <scope>NUCLEOTIDE SEQUENCE [LARGE SCALE GENOMIC DNA]</scope>
    <source>
        <strain evidence="12 13">BD3526</strain>
    </source>
</reference>
<feature type="transmembrane region" description="Helical" evidence="9">
    <location>
        <begin position="278"/>
        <end position="295"/>
    </location>
</feature>
<evidence type="ECO:0000313" key="13">
    <source>
        <dbReference type="Proteomes" id="UP000078148"/>
    </source>
</evidence>
<feature type="domain" description="Histidine kinase" evidence="11">
    <location>
        <begin position="424"/>
        <end position="628"/>
    </location>
</feature>
<comment type="catalytic activity">
    <reaction evidence="1">
        <text>ATP + protein L-histidine = ADP + protein N-phospho-L-histidine.</text>
        <dbReference type="EC" id="2.7.13.3"/>
    </reaction>
</comment>
<dbReference type="InterPro" id="IPR003661">
    <property type="entry name" value="HisK_dim/P_dom"/>
</dbReference>
<keyword evidence="4" id="KW-0808">Transferase</keyword>
<dbReference type="CDD" id="cd00082">
    <property type="entry name" value="HisKA"/>
    <property type="match status" value="1"/>
</dbReference>
<sequence>MKFMPKALIIFLLFIIMAMLALSLSANAREDQKFQRIDYWQVRWQAQNSFTSKPWNDDQNGYWTSSQLMKDGKPVNSSSAWIRIPLPELNWNTSGLLIRELQGKHVIVYLDDNKIYESRRGYAYEQNQLLLPLTREDSYKMIYIWVESAREKIGLTNGILIGDYQEILTTYVSSDLVDVVIGFSFIFVAFIMAFCSVFLRGRSRRMWVSLCIVILALGSVIVTYSPFLFTFYPDGDRLYALGFDISLFVLVPAFYEFFESVFGRGYRDMIHKLKRVQYFYSGFCVLALIANVLTHDRYFKIYYVISVLILGLFILAGLILFMIITIRYALQRNRAAIIFASGFTTFALITASELIWFYLEDGDYKLMLWKWGVIFFVISLIAIMGRVFAENQRQVLQYSQQLELFNNELQRSEKMDMISELAASVAHEVRNPLQVTRGFLQLTQMNTDDKGREHLRMALEELDRAANIITDFLTFAKPQFEKTETLNLYEEFQHIENIMRPLASLQGSVLQIQVPQHLQIRGNSSKFKQACINIIKNSIEAVHKEGYVRVWTIEHENHIELHIKDNGSGMTEEELARLGEPYFSNKTKGTGLGLMVTFRIIEAMDGSLEFCSKKGEGTEAILTFPIAARS</sequence>
<evidence type="ECO:0000256" key="7">
    <source>
        <dbReference type="ARBA" id="ARBA00022840"/>
    </source>
</evidence>
<feature type="transmembrane region" description="Helical" evidence="9">
    <location>
        <begin position="206"/>
        <end position="232"/>
    </location>
</feature>
<evidence type="ECO:0000256" key="5">
    <source>
        <dbReference type="ARBA" id="ARBA00022741"/>
    </source>
</evidence>
<dbReference type="SUPFAM" id="SSF55874">
    <property type="entry name" value="ATPase domain of HSP90 chaperone/DNA topoisomerase II/histidine kinase"/>
    <property type="match status" value="1"/>
</dbReference>
<dbReference type="SUPFAM" id="SSF47384">
    <property type="entry name" value="Homodimeric domain of signal transducing histidine kinase"/>
    <property type="match status" value="1"/>
</dbReference>
<dbReference type="InterPro" id="IPR003594">
    <property type="entry name" value="HATPase_dom"/>
</dbReference>
<evidence type="ECO:0000256" key="9">
    <source>
        <dbReference type="SAM" id="Phobius"/>
    </source>
</evidence>
<protein>
    <recommendedName>
        <fullName evidence="2">histidine kinase</fullName>
        <ecNumber evidence="2">2.7.13.3</ecNumber>
    </recommendedName>
</protein>
<keyword evidence="10" id="KW-0732">Signal</keyword>
<evidence type="ECO:0000256" key="8">
    <source>
        <dbReference type="ARBA" id="ARBA00023012"/>
    </source>
</evidence>
<dbReference type="Gene3D" id="3.30.565.10">
    <property type="entry name" value="Histidine kinase-like ATPase, C-terminal domain"/>
    <property type="match status" value="1"/>
</dbReference>
<dbReference type="InterPro" id="IPR004358">
    <property type="entry name" value="Sig_transdc_His_kin-like_C"/>
</dbReference>
<evidence type="ECO:0000256" key="1">
    <source>
        <dbReference type="ARBA" id="ARBA00000085"/>
    </source>
</evidence>
<evidence type="ECO:0000256" key="10">
    <source>
        <dbReference type="SAM" id="SignalP"/>
    </source>
</evidence>
<evidence type="ECO:0000259" key="11">
    <source>
        <dbReference type="PROSITE" id="PS50109"/>
    </source>
</evidence>
<accession>A0A172ZEB2</accession>
<keyword evidence="13" id="KW-1185">Reference proteome</keyword>
<keyword evidence="8" id="KW-0902">Two-component regulatory system</keyword>
<keyword evidence="9" id="KW-0472">Membrane</keyword>
<keyword evidence="9" id="KW-0812">Transmembrane</keyword>
<organism evidence="12 13">
    <name type="scientific">Paenibacillus bovis</name>
    <dbReference type="NCBI Taxonomy" id="1616788"/>
    <lineage>
        <taxon>Bacteria</taxon>
        <taxon>Bacillati</taxon>
        <taxon>Bacillota</taxon>
        <taxon>Bacilli</taxon>
        <taxon>Bacillales</taxon>
        <taxon>Paenibacillaceae</taxon>
        <taxon>Paenibacillus</taxon>
    </lineage>
</organism>
<keyword evidence="6 12" id="KW-0418">Kinase</keyword>
<keyword evidence="3" id="KW-0597">Phosphoprotein</keyword>
<dbReference type="InterPro" id="IPR036097">
    <property type="entry name" value="HisK_dim/P_sf"/>
</dbReference>
<feature type="transmembrane region" description="Helical" evidence="9">
    <location>
        <begin position="301"/>
        <end position="324"/>
    </location>
</feature>
<feature type="transmembrane region" description="Helical" evidence="9">
    <location>
        <begin position="336"/>
        <end position="359"/>
    </location>
</feature>
<evidence type="ECO:0000256" key="3">
    <source>
        <dbReference type="ARBA" id="ARBA00022553"/>
    </source>
</evidence>
<dbReference type="AlphaFoldDB" id="A0A172ZEB2"/>
<evidence type="ECO:0000313" key="12">
    <source>
        <dbReference type="EMBL" id="ANF95869.1"/>
    </source>
</evidence>